<dbReference type="PROSITE" id="PS01229">
    <property type="entry name" value="COF_2"/>
    <property type="match status" value="1"/>
</dbReference>
<dbReference type="GO" id="GO:0005886">
    <property type="term" value="C:plasma membrane"/>
    <property type="evidence" value="ECO:0007669"/>
    <property type="project" value="UniProtKB-SubCell"/>
</dbReference>
<gene>
    <name evidence="11" type="primary">cadA</name>
    <name evidence="11" type="ORF">ER308_04165</name>
</gene>
<dbReference type="PANTHER" id="PTHR48085:SF5">
    <property type="entry name" value="CADMIUM_ZINC-TRANSPORTING ATPASE HMA4-RELATED"/>
    <property type="match status" value="1"/>
</dbReference>
<dbReference type="PRINTS" id="PR00119">
    <property type="entry name" value="CATATPASE"/>
</dbReference>
<evidence type="ECO:0000259" key="10">
    <source>
        <dbReference type="Pfam" id="PF00122"/>
    </source>
</evidence>
<dbReference type="InterPro" id="IPR023298">
    <property type="entry name" value="ATPase_P-typ_TM_dom_sf"/>
</dbReference>
<dbReference type="PROSITE" id="PS00154">
    <property type="entry name" value="ATPASE_E1_E2"/>
    <property type="match status" value="1"/>
</dbReference>
<dbReference type="GO" id="GO:0015086">
    <property type="term" value="F:cadmium ion transmembrane transporter activity"/>
    <property type="evidence" value="ECO:0007669"/>
    <property type="project" value="TreeGrafter"/>
</dbReference>
<dbReference type="InterPro" id="IPR023214">
    <property type="entry name" value="HAD_sf"/>
</dbReference>
<dbReference type="EMBL" id="CP036402">
    <property type="protein sequence ID" value="QBI18820.1"/>
    <property type="molecule type" value="Genomic_DNA"/>
</dbReference>
<feature type="domain" description="P-type ATPase A" evidence="10">
    <location>
        <begin position="117"/>
        <end position="216"/>
    </location>
</feature>
<dbReference type="InterPro" id="IPR008250">
    <property type="entry name" value="ATPase_P-typ_transduc_dom_A_sf"/>
</dbReference>
<dbReference type="GO" id="GO:0016887">
    <property type="term" value="F:ATP hydrolysis activity"/>
    <property type="evidence" value="ECO:0007669"/>
    <property type="project" value="InterPro"/>
</dbReference>
<keyword evidence="4 8" id="KW-0479">Metal-binding</keyword>
<dbReference type="GO" id="GO:0046872">
    <property type="term" value="F:metal ion binding"/>
    <property type="evidence" value="ECO:0007669"/>
    <property type="project" value="UniProtKB-KW"/>
</dbReference>
<evidence type="ECO:0000256" key="1">
    <source>
        <dbReference type="ARBA" id="ARBA00004651"/>
    </source>
</evidence>
<dbReference type="SFLD" id="SFLDG00002">
    <property type="entry name" value="C1.7:_P-type_atpase_like"/>
    <property type="match status" value="1"/>
</dbReference>
<dbReference type="AlphaFoldDB" id="A0A411YC90"/>
<evidence type="ECO:0000256" key="2">
    <source>
        <dbReference type="ARBA" id="ARBA00006024"/>
    </source>
</evidence>
<feature type="transmembrane region" description="Helical" evidence="8">
    <location>
        <begin position="85"/>
        <end position="103"/>
    </location>
</feature>
<dbReference type="InterPro" id="IPR023299">
    <property type="entry name" value="ATPase_P-typ_cyto_dom_N"/>
</dbReference>
<feature type="transmembrane region" description="Helical" evidence="8">
    <location>
        <begin position="59"/>
        <end position="79"/>
    </location>
</feature>
<evidence type="ECO:0000313" key="12">
    <source>
        <dbReference type="Proteomes" id="UP000291469"/>
    </source>
</evidence>
<keyword evidence="6 8" id="KW-1133">Transmembrane helix</keyword>
<evidence type="ECO:0000256" key="4">
    <source>
        <dbReference type="ARBA" id="ARBA00022723"/>
    </source>
</evidence>
<keyword evidence="7 8" id="KW-0472">Membrane</keyword>
<dbReference type="InterPro" id="IPR018303">
    <property type="entry name" value="ATPase_P-typ_P_site"/>
</dbReference>
<keyword evidence="5" id="KW-1278">Translocase</keyword>
<sequence>MDTLRNGRWTVPAISGALIVVGLLAGRLAGVDAIGDPAMIVAAIVAGTPIVIKAWRALLAKVVGIDLLVSIAAIGAIVIGEYWEAAAVTFLFAIGNALESATLNKTRSALAELVAVAPDVAVVLREGEQVTVDAAEVAVGETVLVKSGAKVPVDGEVIDGTGALDEASITGESIPVEKTAGDQVFAGTISQGGFLQVRATGTGSDTTLARIIHRVEEAQDAKARTQQFMDRFSAWYTPAIMGLVLVVGLATGNVVLAFTLLVIACPGALVISIPVSIVAGIGRAARDGILIKGGEYLETSAKVSAVALDKTGTLTRGRPQLTDVVALDADSERADVLAWAARAEAGSEHPLARPILTAAADEGLDVTGLPDTTEPIAGKGIAATIQGRRVLVGNAALLDQHHIVDVVGAGEIAATLAAAGRTPMIVALDDRVLGVLAVADQVREGAAQMVTDLHEAGVDTVVMLTGDAPLVAQAVGQAAGIDEVRAGLLPEDKLDAVADLQRQGHTVAMVGDGVNDAPALATADIGIAMGAAGSAVAVETADIALMADNLGKLPEAVALARRTVNNMRQNITVALGTVAVLLAGVLFGDVTMSVGMLVHEASVLVVIANAMRLLRHQPAPSTRAATGSGAPASAGSTPETALGAKTR</sequence>
<dbReference type="SFLD" id="SFLDS00003">
    <property type="entry name" value="Haloacid_Dehalogenase"/>
    <property type="match status" value="1"/>
</dbReference>
<dbReference type="Gene3D" id="3.40.1110.10">
    <property type="entry name" value="Calcium-transporting ATPase, cytoplasmic domain N"/>
    <property type="match status" value="1"/>
</dbReference>
<dbReference type="InterPro" id="IPR036412">
    <property type="entry name" value="HAD-like_sf"/>
</dbReference>
<feature type="compositionally biased region" description="Low complexity" evidence="9">
    <location>
        <begin position="624"/>
        <end position="638"/>
    </location>
</feature>
<dbReference type="Pfam" id="PF00122">
    <property type="entry name" value="E1-E2_ATPase"/>
    <property type="match status" value="1"/>
</dbReference>
<dbReference type="InterPro" id="IPR051014">
    <property type="entry name" value="Cation_Transport_ATPase_IB"/>
</dbReference>
<evidence type="ECO:0000256" key="8">
    <source>
        <dbReference type="RuleBase" id="RU362081"/>
    </source>
</evidence>
<keyword evidence="8" id="KW-1003">Cell membrane</keyword>
<feature type="region of interest" description="Disordered" evidence="9">
    <location>
        <begin position="619"/>
        <end position="647"/>
    </location>
</feature>
<name>A0A411YC90_9ACTN</name>
<dbReference type="Gene3D" id="2.70.150.10">
    <property type="entry name" value="Calcium-transporting ATPase, cytoplasmic transduction domain A"/>
    <property type="match status" value="1"/>
</dbReference>
<dbReference type="GO" id="GO:0005524">
    <property type="term" value="F:ATP binding"/>
    <property type="evidence" value="ECO:0007669"/>
    <property type="project" value="UniProtKB-UniRule"/>
</dbReference>
<dbReference type="NCBIfam" id="TIGR01525">
    <property type="entry name" value="ATPase-IB_hvy"/>
    <property type="match status" value="1"/>
</dbReference>
<dbReference type="CDD" id="cd02079">
    <property type="entry name" value="P-type_ATPase_HM"/>
    <property type="match status" value="1"/>
</dbReference>
<dbReference type="GO" id="GO:0019829">
    <property type="term" value="F:ATPase-coupled monoatomic cation transmembrane transporter activity"/>
    <property type="evidence" value="ECO:0007669"/>
    <property type="project" value="InterPro"/>
</dbReference>
<keyword evidence="11" id="KW-0378">Hydrolase</keyword>
<feature type="transmembrane region" description="Helical" evidence="8">
    <location>
        <begin position="232"/>
        <end position="250"/>
    </location>
</feature>
<dbReference type="FunFam" id="2.70.150.10:FF:000002">
    <property type="entry name" value="Copper-transporting ATPase 1, putative"/>
    <property type="match status" value="1"/>
</dbReference>
<protein>
    <submittedName>
        <fullName evidence="11">Cadmium-translocating P-type ATPase</fullName>
        <ecNumber evidence="11">3.6.3.3</ecNumber>
    </submittedName>
</protein>
<dbReference type="PANTHER" id="PTHR48085">
    <property type="entry name" value="CADMIUM/ZINC-TRANSPORTING ATPASE HMA2-RELATED"/>
    <property type="match status" value="1"/>
</dbReference>
<proteinExistence type="inferred from homology"/>
<dbReference type="OrthoDB" id="7059309at2"/>
<feature type="transmembrane region" description="Helical" evidence="8">
    <location>
        <begin position="256"/>
        <end position="282"/>
    </location>
</feature>
<dbReference type="Pfam" id="PF00702">
    <property type="entry name" value="Hydrolase"/>
    <property type="match status" value="1"/>
</dbReference>
<evidence type="ECO:0000256" key="9">
    <source>
        <dbReference type="SAM" id="MobiDB-lite"/>
    </source>
</evidence>
<reference evidence="11 12" key="1">
    <citation type="submission" date="2019-01" db="EMBL/GenBank/DDBJ databases">
        <title>Egibacter rhizosphaerae EGI 80759T.</title>
        <authorList>
            <person name="Chen D.-D."/>
            <person name="Tian Y."/>
            <person name="Jiao J.-Y."/>
            <person name="Zhang X.-T."/>
            <person name="Zhang Y.-G."/>
            <person name="Zhang Y."/>
            <person name="Xiao M."/>
            <person name="Shu W.-S."/>
            <person name="Li W.-J."/>
        </authorList>
    </citation>
    <scope>NUCLEOTIDE SEQUENCE [LARGE SCALE GENOMIC DNA]</scope>
    <source>
        <strain evidence="11 12">EGI 80759</strain>
    </source>
</reference>
<evidence type="ECO:0000256" key="7">
    <source>
        <dbReference type="ARBA" id="ARBA00023136"/>
    </source>
</evidence>
<dbReference type="KEGG" id="erz:ER308_04165"/>
<dbReference type="SUPFAM" id="SSF56784">
    <property type="entry name" value="HAD-like"/>
    <property type="match status" value="1"/>
</dbReference>
<keyword evidence="12" id="KW-1185">Reference proteome</keyword>
<dbReference type="RefSeq" id="WP_131153817.1">
    <property type="nucleotide sequence ID" value="NZ_CP036402.1"/>
</dbReference>
<dbReference type="InterPro" id="IPR001757">
    <property type="entry name" value="P_typ_ATPase"/>
</dbReference>
<organism evidence="11 12">
    <name type="scientific">Egibacter rhizosphaerae</name>
    <dbReference type="NCBI Taxonomy" id="1670831"/>
    <lineage>
        <taxon>Bacteria</taxon>
        <taxon>Bacillati</taxon>
        <taxon>Actinomycetota</taxon>
        <taxon>Nitriliruptoria</taxon>
        <taxon>Egibacterales</taxon>
        <taxon>Egibacteraceae</taxon>
        <taxon>Egibacter</taxon>
    </lineage>
</organism>
<dbReference type="NCBIfam" id="TIGR01494">
    <property type="entry name" value="ATPase_P-type"/>
    <property type="match status" value="2"/>
</dbReference>
<accession>A0A411YC90</accession>
<keyword evidence="8" id="KW-0547">Nucleotide-binding</keyword>
<evidence type="ECO:0000256" key="3">
    <source>
        <dbReference type="ARBA" id="ARBA00022692"/>
    </source>
</evidence>
<dbReference type="NCBIfam" id="TIGR01512">
    <property type="entry name" value="ATPase-IB2_Cd"/>
    <property type="match status" value="1"/>
</dbReference>
<dbReference type="Proteomes" id="UP000291469">
    <property type="component" value="Chromosome"/>
</dbReference>
<dbReference type="InterPro" id="IPR044492">
    <property type="entry name" value="P_typ_ATPase_HD_dom"/>
</dbReference>
<feature type="transmembrane region" description="Helical" evidence="8">
    <location>
        <begin position="9"/>
        <end position="28"/>
    </location>
</feature>
<feature type="transmembrane region" description="Helical" evidence="8">
    <location>
        <begin position="34"/>
        <end position="52"/>
    </location>
</feature>
<evidence type="ECO:0000256" key="6">
    <source>
        <dbReference type="ARBA" id="ARBA00022989"/>
    </source>
</evidence>
<dbReference type="InterPro" id="IPR027256">
    <property type="entry name" value="P-typ_ATPase_IB"/>
</dbReference>
<dbReference type="SFLD" id="SFLDF00027">
    <property type="entry name" value="p-type_atpase"/>
    <property type="match status" value="1"/>
</dbReference>
<feature type="transmembrane region" description="Helical" evidence="8">
    <location>
        <begin position="571"/>
        <end position="588"/>
    </location>
</feature>
<dbReference type="Gene3D" id="3.40.50.1000">
    <property type="entry name" value="HAD superfamily/HAD-like"/>
    <property type="match status" value="1"/>
</dbReference>
<dbReference type="SUPFAM" id="SSF81665">
    <property type="entry name" value="Calcium ATPase, transmembrane domain M"/>
    <property type="match status" value="1"/>
</dbReference>
<dbReference type="InterPro" id="IPR059000">
    <property type="entry name" value="ATPase_P-type_domA"/>
</dbReference>
<comment type="similarity">
    <text evidence="2 8">Belongs to the cation transport ATPase (P-type) (TC 3.A.3) family. Type IB subfamily.</text>
</comment>
<dbReference type="PRINTS" id="PR00941">
    <property type="entry name" value="CDATPASE"/>
</dbReference>
<dbReference type="EC" id="3.6.3.3" evidence="11"/>
<evidence type="ECO:0000313" key="11">
    <source>
        <dbReference type="EMBL" id="QBI18820.1"/>
    </source>
</evidence>
<comment type="subcellular location">
    <subcellularLocation>
        <location evidence="1">Cell membrane</location>
        <topology evidence="1">Multi-pass membrane protein</topology>
    </subcellularLocation>
</comment>
<keyword evidence="8" id="KW-0067">ATP-binding</keyword>
<evidence type="ECO:0000256" key="5">
    <source>
        <dbReference type="ARBA" id="ARBA00022967"/>
    </source>
</evidence>
<keyword evidence="3 8" id="KW-0812">Transmembrane</keyword>
<dbReference type="SUPFAM" id="SSF81653">
    <property type="entry name" value="Calcium ATPase, transduction domain A"/>
    <property type="match status" value="1"/>
</dbReference>